<reference evidence="2 3" key="1">
    <citation type="journal article" date="2019" name="Int. J. Syst. Evol. Microbiol.">
        <title>The Global Catalogue of Microorganisms (GCM) 10K type strain sequencing project: providing services to taxonomists for standard genome sequencing and annotation.</title>
        <authorList>
            <consortium name="The Broad Institute Genomics Platform"/>
            <consortium name="The Broad Institute Genome Sequencing Center for Infectious Disease"/>
            <person name="Wu L."/>
            <person name="Ma J."/>
        </authorList>
    </citation>
    <scope>NUCLEOTIDE SEQUENCE [LARGE SCALE GENOMIC DNA]</scope>
    <source>
        <strain evidence="2 3">JCM 13004</strain>
    </source>
</reference>
<protein>
    <recommendedName>
        <fullName evidence="4">Competence protein CoiA-like protein</fullName>
    </recommendedName>
</protein>
<accession>A0ABN1W3Q5</accession>
<comment type="caution">
    <text evidence="2">The sequence shown here is derived from an EMBL/GenBank/DDBJ whole genome shotgun (WGS) entry which is preliminary data.</text>
</comment>
<dbReference type="Proteomes" id="UP001500037">
    <property type="component" value="Unassembled WGS sequence"/>
</dbReference>
<feature type="compositionally biased region" description="Basic residues" evidence="1">
    <location>
        <begin position="530"/>
        <end position="540"/>
    </location>
</feature>
<dbReference type="RefSeq" id="WP_344441536.1">
    <property type="nucleotide sequence ID" value="NZ_BAAALF010000034.1"/>
</dbReference>
<evidence type="ECO:0008006" key="4">
    <source>
        <dbReference type="Google" id="ProtNLM"/>
    </source>
</evidence>
<organism evidence="2 3">
    <name type="scientific">Kitasatospora nipponensis</name>
    <dbReference type="NCBI Taxonomy" id="258049"/>
    <lineage>
        <taxon>Bacteria</taxon>
        <taxon>Bacillati</taxon>
        <taxon>Actinomycetota</taxon>
        <taxon>Actinomycetes</taxon>
        <taxon>Kitasatosporales</taxon>
        <taxon>Streptomycetaceae</taxon>
        <taxon>Kitasatospora</taxon>
    </lineage>
</organism>
<evidence type="ECO:0000313" key="3">
    <source>
        <dbReference type="Proteomes" id="UP001500037"/>
    </source>
</evidence>
<proteinExistence type="predicted"/>
<keyword evidence="3" id="KW-1185">Reference proteome</keyword>
<evidence type="ECO:0000256" key="1">
    <source>
        <dbReference type="SAM" id="MobiDB-lite"/>
    </source>
</evidence>
<dbReference type="EMBL" id="BAAALF010000034">
    <property type="protein sequence ID" value="GAA1234155.1"/>
    <property type="molecule type" value="Genomic_DNA"/>
</dbReference>
<feature type="region of interest" description="Disordered" evidence="1">
    <location>
        <begin position="505"/>
        <end position="540"/>
    </location>
</feature>
<evidence type="ECO:0000313" key="2">
    <source>
        <dbReference type="EMBL" id="GAA1234155.1"/>
    </source>
</evidence>
<gene>
    <name evidence="2" type="ORF">GCM10009665_25520</name>
</gene>
<sequence>MPGDKRRIQTAVLGGAESEEPLLLPLEAIELEAFRQRHVEDTFWCGLLLGGCGTQLTTKLYTDRVCHFSHLPDPTGLHVCERRARGVGSADHLYAKSAAAAWLRDQGHQGAVHLREPLGSVVDVTFEHQPRGLRLHLDDTVAPVWDDETMEPVLGVSVPVDDATLVRRWYVHRIRLESQGTARDVRIGTEAFARPTRWFTLQECSITERGLSTPAVEEISAARRVPRSGGTGYRPAVGAPNTAARAKALLRRLAEGRKLESVVLVTSVVEEIRALGPLDPPTRSQVDQALQDLDQWFTVQAKARRDLFTRIEQAVQDQDTAEVRHLLLLANVKASHERTVDEEAALVAAAEHLAAVAARRRAAPQPGLPTSVVIARHRAGSLLDDLEGRRSMETAELRALVDALVQEAATAGDALSPEDQALVQRWVARAGSNRAVARAASRDRPVSYPWSMHDKVARRFWIARSCPRCGAEAGQDCQAAEPWRRGPHEERTQLILDERKARQRRGTCPVCGRPPGEACATTNGGPHPARMARKNRASSS</sequence>
<name>A0ABN1W3Q5_9ACTN</name>